<sequence length="513" mass="56796">MATTEDDPMMLCDVFENCFNKLANKQGGSDKITPQQGKLNDVYSGSTYGESPNASFRSGSPLCAYDSLKPPLSTNSDKKNKETGNSPMDMLEQSQWLYGINQDSQRHVLPKDGNGAYYNSQYFLPDNVLNRASVWNNNPATMPLYDNPFDPGMLVATSSHMIPSGCSHFSQSFGQSVNNPNPGVDTISYAMPRVSADPHTPTVLPSMSTFAPASSLNMHLPVNSSSVNSFYSESFVPQSVDYSKAHLYGPNHRVPFPNPSVSSFTPDMQEWSGPNCQFGYGHIEERFDEGVHLIINNADTEAQTGVIENSYGTGLDQSSEQYKLDQPVPDPIISSNKPCKRKKSDLFEEKGIVSPVSDPAPTLPSSSKASKRSKSTNIDILEGNPEVKVVKEKERRQANNVRERIRVRDINEAFKELGKMCIMHLKIDKAQTKLGVIQQAVDVIAQLEQRVRERNLNPKAACLKRREEDKDDDCLSESFVVASGTPVVPEPQIMNMQYAVRPSDGTYHLGQQH</sequence>
<keyword evidence="9" id="KW-1185">Reference proteome</keyword>
<dbReference type="Gene3D" id="4.10.280.10">
    <property type="entry name" value="Helix-loop-helix DNA-binding domain"/>
    <property type="match status" value="1"/>
</dbReference>
<feature type="domain" description="BHLH" evidence="7">
    <location>
        <begin position="394"/>
        <end position="447"/>
    </location>
</feature>
<dbReference type="FunFam" id="4.10.280.10:FF:000001">
    <property type="entry name" value="Putative transcription factor 12"/>
    <property type="match status" value="1"/>
</dbReference>
<keyword evidence="2" id="KW-0805">Transcription regulation</keyword>
<dbReference type="GO" id="GO:0005667">
    <property type="term" value="C:transcription regulator complex"/>
    <property type="evidence" value="ECO:0007669"/>
    <property type="project" value="TreeGrafter"/>
</dbReference>
<evidence type="ECO:0000313" key="8">
    <source>
        <dbReference type="EMBL" id="KAK2710899.1"/>
    </source>
</evidence>
<comment type="caution">
    <text evidence="8">The sequence shown here is derived from an EMBL/GenBank/DDBJ whole genome shotgun (WGS) entry which is preliminary data.</text>
</comment>
<dbReference type="GO" id="GO:0000981">
    <property type="term" value="F:DNA-binding transcription factor activity, RNA polymerase II-specific"/>
    <property type="evidence" value="ECO:0007669"/>
    <property type="project" value="TreeGrafter"/>
</dbReference>
<evidence type="ECO:0000256" key="3">
    <source>
        <dbReference type="ARBA" id="ARBA00023125"/>
    </source>
</evidence>
<evidence type="ECO:0000256" key="1">
    <source>
        <dbReference type="ARBA" id="ARBA00004123"/>
    </source>
</evidence>
<dbReference type="CDD" id="cd18945">
    <property type="entry name" value="bHLH_E-protein_TCF4_E2-2"/>
    <property type="match status" value="1"/>
</dbReference>
<name>A0AA88HIF7_ARTSF</name>
<dbReference type="SMART" id="SM00353">
    <property type="entry name" value="HLH"/>
    <property type="match status" value="1"/>
</dbReference>
<evidence type="ECO:0000256" key="4">
    <source>
        <dbReference type="ARBA" id="ARBA00023163"/>
    </source>
</evidence>
<gene>
    <name evidence="8" type="ORF">QYM36_012161</name>
</gene>
<dbReference type="PROSITE" id="PS50888">
    <property type="entry name" value="BHLH"/>
    <property type="match status" value="1"/>
</dbReference>
<reference evidence="8" key="1">
    <citation type="submission" date="2023-07" db="EMBL/GenBank/DDBJ databases">
        <title>Chromosome-level genome assembly of Artemia franciscana.</title>
        <authorList>
            <person name="Jo E."/>
        </authorList>
    </citation>
    <scope>NUCLEOTIDE SEQUENCE</scope>
    <source>
        <tissue evidence="8">Whole body</tissue>
    </source>
</reference>
<keyword evidence="4" id="KW-0804">Transcription</keyword>
<evidence type="ECO:0000313" key="9">
    <source>
        <dbReference type="Proteomes" id="UP001187531"/>
    </source>
</evidence>
<keyword evidence="3" id="KW-0238">DNA-binding</keyword>
<protein>
    <recommendedName>
        <fullName evidence="7">BHLH domain-containing protein</fullName>
    </recommendedName>
</protein>
<dbReference type="AlphaFoldDB" id="A0AA88HIF7"/>
<dbReference type="Pfam" id="PF00010">
    <property type="entry name" value="HLH"/>
    <property type="match status" value="1"/>
</dbReference>
<dbReference type="InterPro" id="IPR051098">
    <property type="entry name" value="NeuroDiff_E-box_TFs"/>
</dbReference>
<accession>A0AA88HIF7</accession>
<dbReference type="EMBL" id="JAVRJZ010000016">
    <property type="protein sequence ID" value="KAK2710899.1"/>
    <property type="molecule type" value="Genomic_DNA"/>
</dbReference>
<dbReference type="SUPFAM" id="SSF47459">
    <property type="entry name" value="HLH, helix-loop-helix DNA-binding domain"/>
    <property type="match status" value="1"/>
</dbReference>
<evidence type="ECO:0000259" key="7">
    <source>
        <dbReference type="PROSITE" id="PS50888"/>
    </source>
</evidence>
<proteinExistence type="predicted"/>
<keyword evidence="5" id="KW-0539">Nucleus</keyword>
<dbReference type="InterPro" id="IPR011598">
    <property type="entry name" value="bHLH_dom"/>
</dbReference>
<feature type="region of interest" description="Disordered" evidence="6">
    <location>
        <begin position="67"/>
        <end position="87"/>
    </location>
</feature>
<comment type="subcellular location">
    <subcellularLocation>
        <location evidence="1">Nucleus</location>
    </subcellularLocation>
</comment>
<dbReference type="GO" id="GO:0005634">
    <property type="term" value="C:nucleus"/>
    <property type="evidence" value="ECO:0007669"/>
    <property type="project" value="UniProtKB-SubCell"/>
</dbReference>
<evidence type="ECO:0000256" key="5">
    <source>
        <dbReference type="ARBA" id="ARBA00023242"/>
    </source>
</evidence>
<evidence type="ECO:0000256" key="2">
    <source>
        <dbReference type="ARBA" id="ARBA00023015"/>
    </source>
</evidence>
<organism evidence="8 9">
    <name type="scientific">Artemia franciscana</name>
    <name type="common">Brine shrimp</name>
    <name type="synonym">Artemia sanfranciscana</name>
    <dbReference type="NCBI Taxonomy" id="6661"/>
    <lineage>
        <taxon>Eukaryota</taxon>
        <taxon>Metazoa</taxon>
        <taxon>Ecdysozoa</taxon>
        <taxon>Arthropoda</taxon>
        <taxon>Crustacea</taxon>
        <taxon>Branchiopoda</taxon>
        <taxon>Anostraca</taxon>
        <taxon>Artemiidae</taxon>
        <taxon>Artemia</taxon>
    </lineage>
</organism>
<dbReference type="Proteomes" id="UP001187531">
    <property type="component" value="Unassembled WGS sequence"/>
</dbReference>
<dbReference type="GO" id="GO:0000978">
    <property type="term" value="F:RNA polymerase II cis-regulatory region sequence-specific DNA binding"/>
    <property type="evidence" value="ECO:0007669"/>
    <property type="project" value="TreeGrafter"/>
</dbReference>
<dbReference type="InterPro" id="IPR036638">
    <property type="entry name" value="HLH_DNA-bd_sf"/>
</dbReference>
<dbReference type="GO" id="GO:0046983">
    <property type="term" value="F:protein dimerization activity"/>
    <property type="evidence" value="ECO:0007669"/>
    <property type="project" value="InterPro"/>
</dbReference>
<dbReference type="PANTHER" id="PTHR11793:SF13">
    <property type="entry name" value="PROTEIN DAUGHTERLESS"/>
    <property type="match status" value="1"/>
</dbReference>
<feature type="region of interest" description="Disordered" evidence="6">
    <location>
        <begin position="350"/>
        <end position="378"/>
    </location>
</feature>
<evidence type="ECO:0000256" key="6">
    <source>
        <dbReference type="SAM" id="MobiDB-lite"/>
    </source>
</evidence>
<dbReference type="GO" id="GO:0000785">
    <property type="term" value="C:chromatin"/>
    <property type="evidence" value="ECO:0007669"/>
    <property type="project" value="TreeGrafter"/>
</dbReference>
<dbReference type="PANTHER" id="PTHR11793">
    <property type="entry name" value="BASIC HELIX-LOOP-HELIX TRANSCRIPTION FACTOR"/>
    <property type="match status" value="1"/>
</dbReference>